<dbReference type="Gene3D" id="3.30.565.10">
    <property type="entry name" value="Histidine kinase-like ATPase, C-terminal domain"/>
    <property type="match status" value="1"/>
</dbReference>
<dbReference type="InterPro" id="IPR035965">
    <property type="entry name" value="PAS-like_dom_sf"/>
</dbReference>
<dbReference type="SUPFAM" id="SSF55874">
    <property type="entry name" value="ATPase domain of HSP90 chaperone/DNA topoisomerase II/histidine kinase"/>
    <property type="match status" value="1"/>
</dbReference>
<evidence type="ECO:0000313" key="16">
    <source>
        <dbReference type="Proteomes" id="UP000616201"/>
    </source>
</evidence>
<dbReference type="PROSITE" id="PS50046">
    <property type="entry name" value="PHYTOCHROME_2"/>
    <property type="match status" value="1"/>
</dbReference>
<keyword evidence="10" id="KW-0157">Chromophore</keyword>
<dbReference type="GO" id="GO:0009584">
    <property type="term" value="P:detection of visible light"/>
    <property type="evidence" value="ECO:0007669"/>
    <property type="project" value="InterPro"/>
</dbReference>
<dbReference type="Pfam" id="PF01590">
    <property type="entry name" value="GAF"/>
    <property type="match status" value="1"/>
</dbReference>
<dbReference type="InterPro" id="IPR036890">
    <property type="entry name" value="HATPase_C_sf"/>
</dbReference>
<keyword evidence="11" id="KW-0902">Two-component regulatory system</keyword>
<dbReference type="Pfam" id="PF00512">
    <property type="entry name" value="HisKA"/>
    <property type="match status" value="1"/>
</dbReference>
<organism evidence="15 16">
    <name type="scientific">Sphingobacterium hungaricum</name>
    <dbReference type="NCBI Taxonomy" id="2082723"/>
    <lineage>
        <taxon>Bacteria</taxon>
        <taxon>Pseudomonadati</taxon>
        <taxon>Bacteroidota</taxon>
        <taxon>Sphingobacteriia</taxon>
        <taxon>Sphingobacteriales</taxon>
        <taxon>Sphingobacteriaceae</taxon>
        <taxon>Sphingobacterium</taxon>
    </lineage>
</organism>
<dbReference type="RefSeq" id="WP_196936296.1">
    <property type="nucleotide sequence ID" value="NZ_MU158698.1"/>
</dbReference>
<comment type="similarity">
    <text evidence="2">In the N-terminal section; belongs to the phytochrome family.</text>
</comment>
<evidence type="ECO:0000256" key="2">
    <source>
        <dbReference type="ARBA" id="ARBA00006402"/>
    </source>
</evidence>
<dbReference type="GO" id="GO:0009881">
    <property type="term" value="F:photoreceptor activity"/>
    <property type="evidence" value="ECO:0007669"/>
    <property type="project" value="UniProtKB-KW"/>
</dbReference>
<dbReference type="GO" id="GO:0000155">
    <property type="term" value="F:phosphorelay sensor kinase activity"/>
    <property type="evidence" value="ECO:0007669"/>
    <property type="project" value="InterPro"/>
</dbReference>
<evidence type="ECO:0000256" key="1">
    <source>
        <dbReference type="ARBA" id="ARBA00000085"/>
    </source>
</evidence>
<dbReference type="InterPro" id="IPR013654">
    <property type="entry name" value="PAS_2"/>
</dbReference>
<keyword evidence="16" id="KW-1185">Reference proteome</keyword>
<dbReference type="InterPro" id="IPR001294">
    <property type="entry name" value="Phytochrome"/>
</dbReference>
<keyword evidence="12" id="KW-0675">Receptor</keyword>
<keyword evidence="6" id="KW-0808">Transferase</keyword>
<reference evidence="15" key="1">
    <citation type="submission" date="2018-02" db="EMBL/GenBank/DDBJ databases">
        <authorList>
            <person name="Vasarhelyi B.M."/>
            <person name="Deshmukh S."/>
            <person name="Balint B."/>
            <person name="Kukolya J."/>
        </authorList>
    </citation>
    <scope>NUCLEOTIDE SEQUENCE</scope>
    <source>
        <strain evidence="15">KB22</strain>
    </source>
</reference>
<dbReference type="Pfam" id="PF02518">
    <property type="entry name" value="HATPase_c"/>
    <property type="match status" value="1"/>
</dbReference>
<feature type="domain" description="Phytochrome chromophore attachment site" evidence="13">
    <location>
        <begin position="133"/>
        <end position="288"/>
    </location>
</feature>
<dbReference type="InterPro" id="IPR050351">
    <property type="entry name" value="BphY/WalK/GraS-like"/>
</dbReference>
<comment type="caution">
    <text evidence="15">The sequence shown here is derived from an EMBL/GenBank/DDBJ whole genome shotgun (WGS) entry which is preliminary data.</text>
</comment>
<dbReference type="Gene3D" id="3.30.450.40">
    <property type="match status" value="1"/>
</dbReference>
<evidence type="ECO:0000256" key="3">
    <source>
        <dbReference type="ARBA" id="ARBA00012438"/>
    </source>
</evidence>
<evidence type="ECO:0000259" key="13">
    <source>
        <dbReference type="PROSITE" id="PS50046"/>
    </source>
</evidence>
<proteinExistence type="inferred from homology"/>
<dbReference type="PANTHER" id="PTHR42878">
    <property type="entry name" value="TWO-COMPONENT HISTIDINE KINASE"/>
    <property type="match status" value="1"/>
</dbReference>
<keyword evidence="5" id="KW-0716">Sensory transduction</keyword>
<dbReference type="InterPro" id="IPR043150">
    <property type="entry name" value="Phytochrome_PHY_sf"/>
</dbReference>
<evidence type="ECO:0000256" key="10">
    <source>
        <dbReference type="ARBA" id="ARBA00022991"/>
    </source>
</evidence>
<dbReference type="InterPro" id="IPR003661">
    <property type="entry name" value="HisK_dim/P_dom"/>
</dbReference>
<dbReference type="SUPFAM" id="SSF47384">
    <property type="entry name" value="Homodimeric domain of signal transducing histidine kinase"/>
    <property type="match status" value="1"/>
</dbReference>
<feature type="domain" description="Histidine kinase" evidence="14">
    <location>
        <begin position="514"/>
        <end position="726"/>
    </location>
</feature>
<comment type="catalytic activity">
    <reaction evidence="1">
        <text>ATP + protein L-histidine = ADP + protein N-phospho-L-histidine.</text>
        <dbReference type="EC" id="2.7.13.3"/>
    </reaction>
</comment>
<dbReference type="GO" id="GO:0007234">
    <property type="term" value="P:osmosensory signaling via phosphorelay pathway"/>
    <property type="evidence" value="ECO:0007669"/>
    <property type="project" value="TreeGrafter"/>
</dbReference>
<protein>
    <recommendedName>
        <fullName evidence="3">histidine kinase</fullName>
        <ecNumber evidence="3">2.7.13.3</ecNumber>
    </recommendedName>
</protein>
<evidence type="ECO:0000256" key="11">
    <source>
        <dbReference type="ARBA" id="ARBA00023012"/>
    </source>
</evidence>
<evidence type="ECO:0000256" key="7">
    <source>
        <dbReference type="ARBA" id="ARBA00022741"/>
    </source>
</evidence>
<dbReference type="InterPro" id="IPR003594">
    <property type="entry name" value="HATPase_dom"/>
</dbReference>
<evidence type="ECO:0000256" key="5">
    <source>
        <dbReference type="ARBA" id="ARBA00022606"/>
    </source>
</evidence>
<evidence type="ECO:0000256" key="6">
    <source>
        <dbReference type="ARBA" id="ARBA00022679"/>
    </source>
</evidence>
<dbReference type="GO" id="GO:0000156">
    <property type="term" value="F:phosphorelay response regulator activity"/>
    <property type="evidence" value="ECO:0007669"/>
    <property type="project" value="TreeGrafter"/>
</dbReference>
<dbReference type="SUPFAM" id="SSF55785">
    <property type="entry name" value="PYP-like sensor domain (PAS domain)"/>
    <property type="match status" value="1"/>
</dbReference>
<dbReference type="GO" id="GO:0030295">
    <property type="term" value="F:protein kinase activator activity"/>
    <property type="evidence" value="ECO:0007669"/>
    <property type="project" value="TreeGrafter"/>
</dbReference>
<keyword evidence="8" id="KW-0418">Kinase</keyword>
<dbReference type="InterPro" id="IPR003018">
    <property type="entry name" value="GAF"/>
</dbReference>
<gene>
    <name evidence="15" type="ORF">C4F49_12215</name>
</gene>
<keyword evidence="9" id="KW-0067">ATP-binding</keyword>
<dbReference type="PRINTS" id="PR01033">
    <property type="entry name" value="PHYTOCHROME"/>
</dbReference>
<evidence type="ECO:0000256" key="9">
    <source>
        <dbReference type="ARBA" id="ARBA00022840"/>
    </source>
</evidence>
<dbReference type="Pfam" id="PF08446">
    <property type="entry name" value="PAS_2"/>
    <property type="match status" value="1"/>
</dbReference>
<evidence type="ECO:0000256" key="8">
    <source>
        <dbReference type="ARBA" id="ARBA00022777"/>
    </source>
</evidence>
<dbReference type="CDD" id="cd00082">
    <property type="entry name" value="HisKA"/>
    <property type="match status" value="1"/>
</dbReference>
<sequence>MANIVNCEDEQIHIPNHVQSFGILCVFNNLKKLTYISENSVALTQDSYTKFFGISIEEFIQQHLPESSEAILDAIDQLHESKNGRTLQVESATTPFYLSMYELDGFLYLEFEFKLSERQSIPLALNYFDAIDYKKDLWSTLCSIVQEIIDFDRVMIYQFREDHSGKVIAEKVKDGLNSYMNFHYPEFDIPLQARALYTKKAFRIVPDINAPLSKIYSTSSEPLDLTLSNIRALSPIHLEYLKNAGVEASCSISIVIDGKLWGLVACQNEKPKQLDLFARNQAVALTKYAANKFINDRNALYAESSEILKSIELEIQSKSLLKNSVKEAIIESLGSLNNLLGAHGIAYIVNDTVFKSGIQENDTTILEISKRIAQQQRAYLYSTNNFSKDFKDEFEIESNSSGIVWIAISGTRKECILWFRQEQQQEITWAGNPEKILKPTQNLNELQVSPRTSFEAWKETVKGTAFPWSEKDIYIAESIRKIAVESALLKSEEIRSLNDELQELNYALDSYAYTISHDLKNPLSVLKLNAQMIIGRQELDPEFLKKRASLIVEGIDRMTDMISNILELSRSKSVEIELSIQEPKPIIEQLFEDCKINHQNLSCELELKQALPVYIERTMLYQIFSNLISNAVKYSSKAEEPKVIIDSYVEEPYTIYTIEDNGIGINPDEVGKIFNIFHRLSNAKEFKGSGVGLSIVQQIMKRLDGKISIHAADTGGSIFELRFLNA</sequence>
<dbReference type="InterPro" id="IPR013515">
    <property type="entry name" value="Phytochrome_cen-reg"/>
</dbReference>
<dbReference type="InterPro" id="IPR036097">
    <property type="entry name" value="HisK_dim/P_sf"/>
</dbReference>
<evidence type="ECO:0000256" key="12">
    <source>
        <dbReference type="ARBA" id="ARBA00023170"/>
    </source>
</evidence>
<dbReference type="InterPro" id="IPR029016">
    <property type="entry name" value="GAF-like_dom_sf"/>
</dbReference>
<dbReference type="EC" id="2.7.13.3" evidence="3"/>
<evidence type="ECO:0000259" key="14">
    <source>
        <dbReference type="PROSITE" id="PS50109"/>
    </source>
</evidence>
<dbReference type="SUPFAM" id="SSF55781">
    <property type="entry name" value="GAF domain-like"/>
    <property type="match status" value="2"/>
</dbReference>
<dbReference type="InterPro" id="IPR016132">
    <property type="entry name" value="Phyto_chromo_attachment"/>
</dbReference>
<accession>A0A928YRA4</accession>
<keyword evidence="7" id="KW-0547">Nucleotide-binding</keyword>
<dbReference type="InterPro" id="IPR005467">
    <property type="entry name" value="His_kinase_dom"/>
</dbReference>
<dbReference type="AlphaFoldDB" id="A0A928YRA4"/>
<dbReference type="PANTHER" id="PTHR42878:SF7">
    <property type="entry name" value="SENSOR HISTIDINE KINASE GLRK"/>
    <property type="match status" value="1"/>
</dbReference>
<dbReference type="SMART" id="SM00387">
    <property type="entry name" value="HATPase_c"/>
    <property type="match status" value="1"/>
</dbReference>
<name>A0A928YRA4_9SPHI</name>
<evidence type="ECO:0000313" key="15">
    <source>
        <dbReference type="EMBL" id="MBE8714447.1"/>
    </source>
</evidence>
<dbReference type="Pfam" id="PF00360">
    <property type="entry name" value="PHY"/>
    <property type="match status" value="1"/>
</dbReference>
<dbReference type="Gene3D" id="1.10.287.130">
    <property type="match status" value="1"/>
</dbReference>
<dbReference type="PROSITE" id="PS50109">
    <property type="entry name" value="HIS_KIN"/>
    <property type="match status" value="1"/>
</dbReference>
<dbReference type="EMBL" id="PRDK01000006">
    <property type="protein sequence ID" value="MBE8714447.1"/>
    <property type="molecule type" value="Genomic_DNA"/>
</dbReference>
<dbReference type="GO" id="GO:0005524">
    <property type="term" value="F:ATP binding"/>
    <property type="evidence" value="ECO:0007669"/>
    <property type="project" value="UniProtKB-KW"/>
</dbReference>
<dbReference type="GO" id="GO:0006355">
    <property type="term" value="P:regulation of DNA-templated transcription"/>
    <property type="evidence" value="ECO:0007669"/>
    <property type="project" value="InterPro"/>
</dbReference>
<dbReference type="SMART" id="SM00388">
    <property type="entry name" value="HisKA"/>
    <property type="match status" value="1"/>
</dbReference>
<dbReference type="Proteomes" id="UP000616201">
    <property type="component" value="Unassembled WGS sequence"/>
</dbReference>
<evidence type="ECO:0000256" key="4">
    <source>
        <dbReference type="ARBA" id="ARBA00022543"/>
    </source>
</evidence>
<dbReference type="Gene3D" id="3.30.450.20">
    <property type="entry name" value="PAS domain"/>
    <property type="match status" value="1"/>
</dbReference>
<dbReference type="Gene3D" id="3.30.450.270">
    <property type="match status" value="1"/>
</dbReference>
<keyword evidence="4" id="KW-0600">Photoreceptor protein</keyword>